<keyword evidence="6" id="KW-1185">Reference proteome</keyword>
<feature type="signal peptide" evidence="3">
    <location>
        <begin position="1"/>
        <end position="28"/>
    </location>
</feature>
<accession>A0A4R2RRX1</accession>
<comment type="caution">
    <text evidence="5">The sequence shown here is derived from an EMBL/GenBank/DDBJ whole genome shotgun (WGS) entry which is preliminary data.</text>
</comment>
<feature type="region of interest" description="Disordered" evidence="2">
    <location>
        <begin position="353"/>
        <end position="395"/>
    </location>
</feature>
<dbReference type="Proteomes" id="UP000294813">
    <property type="component" value="Unassembled WGS sequence"/>
</dbReference>
<reference evidence="5 6" key="1">
    <citation type="submission" date="2019-03" db="EMBL/GenBank/DDBJ databases">
        <title>Genomic Encyclopedia of Type Strains, Phase IV (KMG-IV): sequencing the most valuable type-strain genomes for metagenomic binning, comparative biology and taxonomic classification.</title>
        <authorList>
            <person name="Goeker M."/>
        </authorList>
    </citation>
    <scope>NUCLEOTIDE SEQUENCE [LARGE SCALE GENOMIC DNA]</scope>
    <source>
        <strain evidence="5 6">DSM 11170</strain>
    </source>
</reference>
<evidence type="ECO:0000313" key="6">
    <source>
        <dbReference type="Proteomes" id="UP000294813"/>
    </source>
</evidence>
<proteinExistence type="predicted"/>
<keyword evidence="3" id="KW-0732">Signal</keyword>
<dbReference type="RefSeq" id="WP_131918657.1">
    <property type="nucleotide sequence ID" value="NZ_JAOQNU010000006.1"/>
</dbReference>
<evidence type="ECO:0000256" key="3">
    <source>
        <dbReference type="SAM" id="SignalP"/>
    </source>
</evidence>
<dbReference type="OrthoDB" id="1703838at2"/>
<keyword evidence="1" id="KW-0677">Repeat</keyword>
<dbReference type="AlphaFoldDB" id="A0A4R2RRX1"/>
<dbReference type="EMBL" id="SLXT01000006">
    <property type="protein sequence ID" value="TCP65247.1"/>
    <property type="molecule type" value="Genomic_DNA"/>
</dbReference>
<evidence type="ECO:0000256" key="1">
    <source>
        <dbReference type="ARBA" id="ARBA00022737"/>
    </source>
</evidence>
<feature type="chain" id="PRO_5038393347" description="SLH domain-containing protein" evidence="3">
    <location>
        <begin position="29"/>
        <end position="949"/>
    </location>
</feature>
<feature type="domain" description="SLH" evidence="4">
    <location>
        <begin position="192"/>
        <end position="259"/>
    </location>
</feature>
<dbReference type="InterPro" id="IPR001119">
    <property type="entry name" value="SLH_dom"/>
</dbReference>
<dbReference type="PROSITE" id="PS51272">
    <property type="entry name" value="SLH"/>
    <property type="match status" value="2"/>
</dbReference>
<protein>
    <recommendedName>
        <fullName evidence="4">SLH domain-containing protein</fullName>
    </recommendedName>
</protein>
<gene>
    <name evidence="5" type="ORF">EDD73_106131</name>
</gene>
<organism evidence="5 6">
    <name type="scientific">Heliophilum fasciatum</name>
    <dbReference type="NCBI Taxonomy" id="35700"/>
    <lineage>
        <taxon>Bacteria</taxon>
        <taxon>Bacillati</taxon>
        <taxon>Bacillota</taxon>
        <taxon>Clostridia</taxon>
        <taxon>Eubacteriales</taxon>
        <taxon>Heliobacteriaceae</taxon>
        <taxon>Heliophilum</taxon>
    </lineage>
</organism>
<feature type="domain" description="SLH" evidence="4">
    <location>
        <begin position="116"/>
        <end position="189"/>
    </location>
</feature>
<feature type="compositionally biased region" description="Low complexity" evidence="2">
    <location>
        <begin position="380"/>
        <end position="395"/>
    </location>
</feature>
<sequence length="949" mass="103049">MPHARPRVRKFGAALALLAMIGTGWPVAPVDAATTLPTTIYSVPYYRSLIGNGIFPDAQSHWAAEALATAGVHGWLRADGNGQIHPDSTLNNRDALLAIASLAGWMPEVQTPQAQAAPAGSHDPWSVWGQQVVTIAAQKGILPQGTTVAPIGSGPGSRGLQLDAPVSREQLTVWLSKAIPLQPIYGLSQAHSYQFADWNQLTPDNVPWIEAALQQNLLNGRIGEDGAYRILPAGTITRAEAATLLSRALRPMLELQKRPVIEGIVTDIESVDLGTGTPNKQRVHLIGPLGEKTSLELAGPSPRNPFGQNLAVWKKRLVDGYAFEVGDAVELYPLAPWGDNAAPPVINPDAAVTPGSAADIQKQQSSDPNINPNTNEAQMTGTTASETANGTTTAGATGIGTATAVPVQIYFARVLPPNPPMEGILMQYDAEKRQLVLQDSFGSLRQARVSPAAVAWVDGVAQPFKNIPNGTYIRAQSAGDTITAISAELPVPEPGAIPAESIISEGSVLEVQSNAIRVADSQGREGYYPFASDIIVRKGNQLASLNDIEVGDPVSLRFSDYRAQLVSAIEIPVYNRRVEAVYRGTISALNPVTQTATVRAVQRFDGGDWISPFNQMQVRLHPLETVALEGRVMAKKDFMRYGKGQEVLFSAANRFDGVEASRLTTIQGRPQIFNDTIDNVNVLGGSVRLFREGSTMSIDNNTIVLRNGRLGDIRTLKNGDAVWVLADVTRTGYRIAFLNIDTDLVGNNADDNGLLQGDIFEIDEKGQVKIAFYSRFRNNGWERASGSNQTMTVRPVPDTMILDFRGVTNNLPEVPISEFLRLGPSGFYDQAHVYTYIQDGRPIAMTLFPAGTSTDTAPTERTTLGRIASIDPIAKTITFQQVRDWTDFQGRWQPNPIRLTVLADKTMIIDHKKQISFTDLRVGDTCMVIRKTINPNTTTEQMALYMFRQ</sequence>
<evidence type="ECO:0000256" key="2">
    <source>
        <dbReference type="SAM" id="MobiDB-lite"/>
    </source>
</evidence>
<name>A0A4R2RRX1_9FIRM</name>
<evidence type="ECO:0000259" key="4">
    <source>
        <dbReference type="PROSITE" id="PS51272"/>
    </source>
</evidence>
<feature type="compositionally biased region" description="Polar residues" evidence="2">
    <location>
        <begin position="361"/>
        <end position="379"/>
    </location>
</feature>
<evidence type="ECO:0000313" key="5">
    <source>
        <dbReference type="EMBL" id="TCP65247.1"/>
    </source>
</evidence>